<dbReference type="KEGG" id="aco:Amico_1137"/>
<sequence>MSGMKLEVNEAVVRLLNYRGQKLKGVILQRTEENARARAAISEACAILRKEVSG</sequence>
<evidence type="ECO:0000313" key="2">
    <source>
        <dbReference type="Proteomes" id="UP000002366"/>
    </source>
</evidence>
<dbReference type="Proteomes" id="UP000002366">
    <property type="component" value="Chromosome"/>
</dbReference>
<protein>
    <submittedName>
        <fullName evidence="1">Uncharacterized protein</fullName>
    </submittedName>
</protein>
<dbReference type="HOGENOM" id="CLU_3039751_0_0_0"/>
<dbReference type="AlphaFoldDB" id="D5EFC8"/>
<keyword evidence="2" id="KW-1185">Reference proteome</keyword>
<accession>D5EFC8</accession>
<gene>
    <name evidence="1" type="ordered locus">Amico_1137</name>
</gene>
<name>D5EFC8_AMICL</name>
<dbReference type="EMBL" id="CP001997">
    <property type="protein sequence ID" value="ADE57260.1"/>
    <property type="molecule type" value="Genomic_DNA"/>
</dbReference>
<evidence type="ECO:0000313" key="1">
    <source>
        <dbReference type="EMBL" id="ADE57260.1"/>
    </source>
</evidence>
<reference evidence="1 2" key="1">
    <citation type="journal article" date="2010" name="Stand. Genomic Sci.">
        <title>Complete genome sequence of Aminobacterium colombiense type strain (ALA-1).</title>
        <authorList>
            <person name="Chertkov O."/>
            <person name="Sikorski J."/>
            <person name="Brambilla E."/>
            <person name="Lapidus A."/>
            <person name="Copeland A."/>
            <person name="Glavina Del Rio T."/>
            <person name="Nolan M."/>
            <person name="Lucas S."/>
            <person name="Tice H."/>
            <person name="Cheng J.F."/>
            <person name="Han C."/>
            <person name="Detter J.C."/>
            <person name="Bruce D."/>
            <person name="Tapia R."/>
            <person name="Goodwin L."/>
            <person name="Pitluck S."/>
            <person name="Liolios K."/>
            <person name="Ivanova N."/>
            <person name="Mavromatis K."/>
            <person name="Ovchinnikova G."/>
            <person name="Pati A."/>
            <person name="Chen A."/>
            <person name="Palaniappan K."/>
            <person name="Land M."/>
            <person name="Hauser L."/>
            <person name="Chang Y.J."/>
            <person name="Jeffries C.D."/>
            <person name="Spring S."/>
            <person name="Rohde M."/>
            <person name="Goker M."/>
            <person name="Bristow J."/>
            <person name="Eisen J.A."/>
            <person name="Markowitz V."/>
            <person name="Hugenholtz P."/>
            <person name="Kyrpides N.C."/>
            <person name="Klenk H.P."/>
        </authorList>
    </citation>
    <scope>NUCLEOTIDE SEQUENCE [LARGE SCALE GENOMIC DNA]</scope>
    <source>
        <strain evidence="2">DSM 12261 / ALA-1</strain>
    </source>
</reference>
<organism evidence="1 2">
    <name type="scientific">Aminobacterium colombiense (strain DSM 12261 / ALA-1)</name>
    <dbReference type="NCBI Taxonomy" id="572547"/>
    <lineage>
        <taxon>Bacteria</taxon>
        <taxon>Thermotogati</taxon>
        <taxon>Synergistota</taxon>
        <taxon>Synergistia</taxon>
        <taxon>Synergistales</taxon>
        <taxon>Aminobacteriaceae</taxon>
        <taxon>Aminobacterium</taxon>
    </lineage>
</organism>
<dbReference type="STRING" id="572547.Amico_1137"/>
<proteinExistence type="predicted"/>